<dbReference type="AlphaFoldDB" id="A0A3M9KQN5"/>
<dbReference type="Proteomes" id="UP000253958">
    <property type="component" value="Chromosome"/>
</dbReference>
<evidence type="ECO:0000313" key="1">
    <source>
        <dbReference type="EMBL" id="AXH89967.1"/>
    </source>
</evidence>
<dbReference type="RefSeq" id="WP_047893230.1">
    <property type="nucleotide sequence ID" value="NZ_CBDRJL010000027.1"/>
</dbReference>
<accession>A0A3M9KQN5</accession>
<organism evidence="1 2">
    <name type="scientific">Micromonospora aurantiaca</name>
    <name type="common">nom. illeg.</name>
    <dbReference type="NCBI Taxonomy" id="47850"/>
    <lineage>
        <taxon>Bacteria</taxon>
        <taxon>Bacillati</taxon>
        <taxon>Actinomycetota</taxon>
        <taxon>Actinomycetes</taxon>
        <taxon>Micromonosporales</taxon>
        <taxon>Micromonosporaceae</taxon>
        <taxon>Micromonospora</taxon>
    </lineage>
</organism>
<sequence>MNDDESVRRYGLRPTGAAVPHIREMLRAQADLDQHDQDTELMKLCCLQLFNAGRLSDVLVIWQAKESSWDAHCSIDVQLLCGAGLDATKAYLDADGSDDATEALRYLLDCEAAGDFDNFSIAEQARWRAAYYLS</sequence>
<reference evidence="1 2" key="1">
    <citation type="submission" date="2018-07" db="EMBL/GenBank/DDBJ databases">
        <authorList>
            <person name="Ye Y."/>
        </authorList>
    </citation>
    <scope>NUCLEOTIDE SEQUENCE [LARGE SCALE GENOMIC DNA]</scope>
    <source>
        <strain evidence="2">H14(2018)</strain>
    </source>
</reference>
<protein>
    <submittedName>
        <fullName evidence="1">Uncharacterized protein</fullName>
    </submittedName>
</protein>
<dbReference type="EMBL" id="CP031263">
    <property type="protein sequence ID" value="AXH89967.1"/>
    <property type="molecule type" value="Genomic_DNA"/>
</dbReference>
<name>A0A3M9KQN5_9ACTN</name>
<proteinExistence type="predicted"/>
<reference evidence="1 2" key="2">
    <citation type="submission" date="2018-08" db="EMBL/GenBank/DDBJ databases">
        <title>Streptomyces kandeliansis sp. nov., an endophytic bacterium isolated from mangrove plant.</title>
        <authorList>
            <person name="Wang R."/>
        </authorList>
    </citation>
    <scope>NUCLEOTIDE SEQUENCE [LARGE SCALE GENOMIC DNA]</scope>
    <source>
        <strain evidence="2">H14(2018)</strain>
    </source>
</reference>
<evidence type="ECO:0000313" key="2">
    <source>
        <dbReference type="Proteomes" id="UP000253958"/>
    </source>
</evidence>
<gene>
    <name evidence="1" type="ORF">DVH21_08510</name>
</gene>